<evidence type="ECO:0000313" key="1">
    <source>
        <dbReference type="EMBL" id="JAA83137.1"/>
    </source>
</evidence>
<name>S4PUZ6_9NEOP</name>
<organism evidence="1">
    <name type="scientific">Pararge aegeria</name>
    <name type="common">speckled wood butterfly</name>
    <dbReference type="NCBI Taxonomy" id="116150"/>
    <lineage>
        <taxon>Eukaryota</taxon>
        <taxon>Metazoa</taxon>
        <taxon>Ecdysozoa</taxon>
        <taxon>Arthropoda</taxon>
        <taxon>Hexapoda</taxon>
        <taxon>Insecta</taxon>
        <taxon>Pterygota</taxon>
        <taxon>Neoptera</taxon>
        <taxon>Endopterygota</taxon>
        <taxon>Lepidoptera</taxon>
        <taxon>Glossata</taxon>
        <taxon>Ditrysia</taxon>
        <taxon>Papilionoidea</taxon>
        <taxon>Nymphalidae</taxon>
        <taxon>Satyrinae</taxon>
        <taxon>Satyrini</taxon>
        <taxon>Parargina</taxon>
        <taxon>Pararge</taxon>
    </lineage>
</organism>
<reference evidence="1" key="1">
    <citation type="journal article" date="2013" name="BMC Genomics">
        <title>Unscrambling butterfly oogenesis.</title>
        <authorList>
            <person name="Carter J.M."/>
            <person name="Baker S.C."/>
            <person name="Pink R."/>
            <person name="Carter D.R."/>
            <person name="Collins A."/>
            <person name="Tomlin J."/>
            <person name="Gibbs M."/>
            <person name="Breuker C.J."/>
        </authorList>
    </citation>
    <scope>NUCLEOTIDE SEQUENCE</scope>
    <source>
        <tissue evidence="1">Ovary</tissue>
    </source>
</reference>
<accession>S4PUZ6</accession>
<proteinExistence type="predicted"/>
<reference evidence="1" key="2">
    <citation type="submission" date="2013-05" db="EMBL/GenBank/DDBJ databases">
        <authorList>
            <person name="Carter J.-M."/>
            <person name="Baker S.C."/>
            <person name="Pink R."/>
            <person name="Carter D.R.F."/>
            <person name="Collins A."/>
            <person name="Tomlin J."/>
            <person name="Gibbs M."/>
            <person name="Breuker C.J."/>
        </authorList>
    </citation>
    <scope>NUCLEOTIDE SEQUENCE</scope>
    <source>
        <tissue evidence="1">Ovary</tissue>
    </source>
</reference>
<dbReference type="AlphaFoldDB" id="S4PUZ6"/>
<sequence>MPGDVCWYAACPRPLALCTFNAAHAGGAVTLGKKFATVRSNIKSSLSRSSKGANSYYAQGLALSKTVHMNSASKTNKPEVRKLIVTCSAGGGKDVAQTLSELFGADVRHVNGHVERKRPLKGKRAGGAPLELGFSLDPLLADEKC</sequence>
<protein>
    <submittedName>
        <fullName evidence="1">Uncharacterized protein</fullName>
    </submittedName>
</protein>
<dbReference type="EMBL" id="GAIX01009423">
    <property type="protein sequence ID" value="JAA83137.1"/>
    <property type="molecule type" value="Transcribed_RNA"/>
</dbReference>